<proteinExistence type="predicted"/>
<dbReference type="Pfam" id="PF12833">
    <property type="entry name" value="HTH_18"/>
    <property type="match status" value="1"/>
</dbReference>
<dbReference type="SUPFAM" id="SSF52172">
    <property type="entry name" value="CheY-like"/>
    <property type="match status" value="1"/>
</dbReference>
<keyword evidence="5" id="KW-0805">Transcription regulation</keyword>
<reference evidence="11 12" key="1">
    <citation type="submission" date="2019-07" db="EMBL/GenBank/DDBJ databases">
        <title>Genomic Encyclopedia of Type Strains, Phase III (KMG-III): the genomes of soil and plant-associated and newly described type strains.</title>
        <authorList>
            <person name="Whitman W."/>
        </authorList>
    </citation>
    <scope>NUCLEOTIDE SEQUENCE [LARGE SCALE GENOMIC DNA]</scope>
    <source>
        <strain evidence="11 12">BL24</strain>
    </source>
</reference>
<feature type="domain" description="Response regulatory" evidence="10">
    <location>
        <begin position="3"/>
        <end position="121"/>
    </location>
</feature>
<dbReference type="Gene3D" id="3.40.50.2300">
    <property type="match status" value="1"/>
</dbReference>
<dbReference type="GO" id="GO:0000160">
    <property type="term" value="P:phosphorelay signal transduction system"/>
    <property type="evidence" value="ECO:0007669"/>
    <property type="project" value="UniProtKB-KW"/>
</dbReference>
<dbReference type="Pfam" id="PF17853">
    <property type="entry name" value="GGDEF_2"/>
    <property type="match status" value="1"/>
</dbReference>
<name>A0A5S5C001_9BACL</name>
<dbReference type="RefSeq" id="WP_148931220.1">
    <property type="nucleotide sequence ID" value="NZ_VNHS01000008.1"/>
</dbReference>
<dbReference type="PROSITE" id="PS01124">
    <property type="entry name" value="HTH_ARAC_FAMILY_2"/>
    <property type="match status" value="1"/>
</dbReference>
<keyword evidence="7" id="KW-0804">Transcription</keyword>
<keyword evidence="2" id="KW-0963">Cytoplasm</keyword>
<dbReference type="OrthoDB" id="9794370at2"/>
<evidence type="ECO:0000256" key="5">
    <source>
        <dbReference type="ARBA" id="ARBA00023015"/>
    </source>
</evidence>
<dbReference type="SUPFAM" id="SSF46689">
    <property type="entry name" value="Homeodomain-like"/>
    <property type="match status" value="1"/>
</dbReference>
<evidence type="ECO:0000256" key="4">
    <source>
        <dbReference type="ARBA" id="ARBA00023012"/>
    </source>
</evidence>
<keyword evidence="12" id="KW-1185">Reference proteome</keyword>
<comment type="subcellular location">
    <subcellularLocation>
        <location evidence="1">Cytoplasm</location>
    </subcellularLocation>
</comment>
<accession>A0A5S5C001</accession>
<evidence type="ECO:0000256" key="1">
    <source>
        <dbReference type="ARBA" id="ARBA00004496"/>
    </source>
</evidence>
<feature type="domain" description="HTH araC/xylS-type" evidence="9">
    <location>
        <begin position="417"/>
        <end position="519"/>
    </location>
</feature>
<keyword evidence="4" id="KW-0902">Two-component regulatory system</keyword>
<evidence type="ECO:0000259" key="9">
    <source>
        <dbReference type="PROSITE" id="PS01124"/>
    </source>
</evidence>
<dbReference type="GO" id="GO:0005737">
    <property type="term" value="C:cytoplasm"/>
    <property type="evidence" value="ECO:0007669"/>
    <property type="project" value="UniProtKB-SubCell"/>
</dbReference>
<organism evidence="11 12">
    <name type="scientific">Paenibacillus methanolicus</name>
    <dbReference type="NCBI Taxonomy" id="582686"/>
    <lineage>
        <taxon>Bacteria</taxon>
        <taxon>Bacillati</taxon>
        <taxon>Bacillota</taxon>
        <taxon>Bacilli</taxon>
        <taxon>Bacillales</taxon>
        <taxon>Paenibacillaceae</taxon>
        <taxon>Paenibacillus</taxon>
    </lineage>
</organism>
<sequence>MYKVLLVDDERIILEGISAIVDWEGTGTRLAGTARNGVEALAAIERDRPDIVITDIRMPGMDGLQLVEKVTENEDDAPAFIVLSGFGDFDYARKAMRFGVKHYLLKPCNEETIAQSLRDIVRELDKRRNRDQFLVGMETELNKVIPHAKAQFLKELVTNKTYGKRDWDEYARLFGLTLGSEPVCLLLMQVEGDIEYEHLFALLNIAQDLLAEEPPLLGATIGKQVLLLVPSPAETDRLRASIADIARTFKGFYKKEVTSALSDPGDITGARRMYRDTLACLEHRFYVGEGTLIMKQDLADYAEQPMQEPFLYDEERLCLLVKSGRWSETEAELAALFDSLAQQRMDTTMTKSYLIPIYVAVARQGDPNRMKDWLTSLGKLEGMDTLHAVREFMYAAAKEACSFNFERYRNKYSDMIRRMLEVIEANLANPQLSLHWVAGEVLYMNADYLGKLFKKEIGDKFSSYVMKRRMEQAIALIEEAEDVRVFELAERLGFGDNPQYFSQVFKKYTGMSPSEYKRSPV</sequence>
<evidence type="ECO:0000313" key="12">
    <source>
        <dbReference type="Proteomes" id="UP000323257"/>
    </source>
</evidence>
<evidence type="ECO:0000313" key="11">
    <source>
        <dbReference type="EMBL" id="TYP72607.1"/>
    </source>
</evidence>
<protein>
    <submittedName>
        <fullName evidence="11">Two-component system response regulator YesN</fullName>
    </submittedName>
</protein>
<keyword evidence="6" id="KW-0238">DNA-binding</keyword>
<dbReference type="GO" id="GO:0043565">
    <property type="term" value="F:sequence-specific DNA binding"/>
    <property type="evidence" value="ECO:0007669"/>
    <property type="project" value="InterPro"/>
</dbReference>
<dbReference type="Pfam" id="PF00072">
    <property type="entry name" value="Response_reg"/>
    <property type="match status" value="1"/>
</dbReference>
<evidence type="ECO:0000256" key="2">
    <source>
        <dbReference type="ARBA" id="ARBA00022490"/>
    </source>
</evidence>
<dbReference type="CDD" id="cd17536">
    <property type="entry name" value="REC_YesN-like"/>
    <property type="match status" value="1"/>
</dbReference>
<dbReference type="InterPro" id="IPR041522">
    <property type="entry name" value="CdaR_GGDEF"/>
</dbReference>
<evidence type="ECO:0000256" key="3">
    <source>
        <dbReference type="ARBA" id="ARBA00022553"/>
    </source>
</evidence>
<dbReference type="PANTHER" id="PTHR42713">
    <property type="entry name" value="HISTIDINE KINASE-RELATED"/>
    <property type="match status" value="1"/>
</dbReference>
<evidence type="ECO:0000256" key="8">
    <source>
        <dbReference type="PROSITE-ProRule" id="PRU00169"/>
    </source>
</evidence>
<dbReference type="Proteomes" id="UP000323257">
    <property type="component" value="Unassembled WGS sequence"/>
</dbReference>
<evidence type="ECO:0000256" key="6">
    <source>
        <dbReference type="ARBA" id="ARBA00023125"/>
    </source>
</evidence>
<dbReference type="PANTHER" id="PTHR42713:SF3">
    <property type="entry name" value="TRANSCRIPTIONAL REGULATORY PROTEIN HPTR"/>
    <property type="match status" value="1"/>
</dbReference>
<dbReference type="SMART" id="SM00448">
    <property type="entry name" value="REC"/>
    <property type="match status" value="1"/>
</dbReference>
<keyword evidence="3 8" id="KW-0597">Phosphoprotein</keyword>
<evidence type="ECO:0000256" key="7">
    <source>
        <dbReference type="ARBA" id="ARBA00023163"/>
    </source>
</evidence>
<comment type="caution">
    <text evidence="11">The sequence shown here is derived from an EMBL/GenBank/DDBJ whole genome shotgun (WGS) entry which is preliminary data.</text>
</comment>
<dbReference type="EMBL" id="VNHS01000008">
    <property type="protein sequence ID" value="TYP72607.1"/>
    <property type="molecule type" value="Genomic_DNA"/>
</dbReference>
<dbReference type="InterPro" id="IPR018060">
    <property type="entry name" value="HTH_AraC"/>
</dbReference>
<dbReference type="InterPro" id="IPR009057">
    <property type="entry name" value="Homeodomain-like_sf"/>
</dbReference>
<feature type="modified residue" description="4-aspartylphosphate" evidence="8">
    <location>
        <position position="55"/>
    </location>
</feature>
<gene>
    <name evidence="11" type="ORF">BCM02_108262</name>
</gene>
<dbReference type="PROSITE" id="PS50110">
    <property type="entry name" value="RESPONSE_REGULATORY"/>
    <property type="match status" value="1"/>
</dbReference>
<dbReference type="Gene3D" id="1.10.10.60">
    <property type="entry name" value="Homeodomain-like"/>
    <property type="match status" value="2"/>
</dbReference>
<dbReference type="AlphaFoldDB" id="A0A5S5C001"/>
<dbReference type="InterPro" id="IPR051552">
    <property type="entry name" value="HptR"/>
</dbReference>
<evidence type="ECO:0000259" key="10">
    <source>
        <dbReference type="PROSITE" id="PS50110"/>
    </source>
</evidence>
<dbReference type="InterPro" id="IPR001789">
    <property type="entry name" value="Sig_transdc_resp-reg_receiver"/>
</dbReference>
<dbReference type="InterPro" id="IPR011006">
    <property type="entry name" value="CheY-like_superfamily"/>
</dbReference>
<dbReference type="GO" id="GO:0003700">
    <property type="term" value="F:DNA-binding transcription factor activity"/>
    <property type="evidence" value="ECO:0007669"/>
    <property type="project" value="InterPro"/>
</dbReference>
<dbReference type="SMART" id="SM00342">
    <property type="entry name" value="HTH_ARAC"/>
    <property type="match status" value="1"/>
</dbReference>